<feature type="compositionally biased region" description="Basic and acidic residues" evidence="1">
    <location>
        <begin position="191"/>
        <end position="244"/>
    </location>
</feature>
<dbReference type="OrthoDB" id="5374349at2759"/>
<gene>
    <name evidence="2" type="ORF">K470DRAFT_258071</name>
</gene>
<dbReference type="GO" id="GO:0003676">
    <property type="term" value="F:nucleic acid binding"/>
    <property type="evidence" value="ECO:0007669"/>
    <property type="project" value="InterPro"/>
</dbReference>
<feature type="compositionally biased region" description="Gly residues" evidence="1">
    <location>
        <begin position="292"/>
        <end position="302"/>
    </location>
</feature>
<name>A0A6A7C060_9PEZI</name>
<keyword evidence="3" id="KW-1185">Reference proteome</keyword>
<dbReference type="EMBL" id="MU005983">
    <property type="protein sequence ID" value="KAF2860315.1"/>
    <property type="molecule type" value="Genomic_DNA"/>
</dbReference>
<reference evidence="2" key="1">
    <citation type="journal article" date="2020" name="Stud. Mycol.">
        <title>101 Dothideomycetes genomes: a test case for predicting lifestyles and emergence of pathogens.</title>
        <authorList>
            <person name="Haridas S."/>
            <person name="Albert R."/>
            <person name="Binder M."/>
            <person name="Bloem J."/>
            <person name="Labutti K."/>
            <person name="Salamov A."/>
            <person name="Andreopoulos B."/>
            <person name="Baker S."/>
            <person name="Barry K."/>
            <person name="Bills G."/>
            <person name="Bluhm B."/>
            <person name="Cannon C."/>
            <person name="Castanera R."/>
            <person name="Culley D."/>
            <person name="Daum C."/>
            <person name="Ezra D."/>
            <person name="Gonzalez J."/>
            <person name="Henrissat B."/>
            <person name="Kuo A."/>
            <person name="Liang C."/>
            <person name="Lipzen A."/>
            <person name="Lutzoni F."/>
            <person name="Magnuson J."/>
            <person name="Mondo S."/>
            <person name="Nolan M."/>
            <person name="Ohm R."/>
            <person name="Pangilinan J."/>
            <person name="Park H.-J."/>
            <person name="Ramirez L."/>
            <person name="Alfaro M."/>
            <person name="Sun H."/>
            <person name="Tritt A."/>
            <person name="Yoshinaga Y."/>
            <person name="Zwiers L.-H."/>
            <person name="Turgeon B."/>
            <person name="Goodwin S."/>
            <person name="Spatafora J."/>
            <person name="Crous P."/>
            <person name="Grigoriev I."/>
        </authorList>
    </citation>
    <scope>NUCLEOTIDE SEQUENCE</scope>
    <source>
        <strain evidence="2">CBS 480.64</strain>
    </source>
</reference>
<evidence type="ECO:0000256" key="1">
    <source>
        <dbReference type="SAM" id="MobiDB-lite"/>
    </source>
</evidence>
<dbReference type="InterPro" id="IPR035979">
    <property type="entry name" value="RBD_domain_sf"/>
</dbReference>
<sequence length="313" mass="34694">MSGFKNKAEAEASLNAALEAERRERKLKLAQDMLGKNPQKLAQELLGKDRRGSYSSNPGMPLSSRAGIAKRNNSQRYPRSPGLGRADSNFGSNSKSGMNIRGASRNEPWIVQASNFAPGTTASDIESVMQGVGGRMKFCRVVSASPTVVAEMGFESEDGANEVVATFNNKKADGRTLHVRLLNGSQPPARQEPKVYNDDMDLDDRPPVRDFDNRPRDDRPRYDQGSGYDRDDQRDYKQDNDRPADYGYQVDRTGDRGYGRDGPRDRERYDNYRGGSSSSGRNRGDRFRGGHFARGGGRGGPFAGPRQSQNYRP</sequence>
<evidence type="ECO:0000313" key="3">
    <source>
        <dbReference type="Proteomes" id="UP000799421"/>
    </source>
</evidence>
<evidence type="ECO:0000313" key="2">
    <source>
        <dbReference type="EMBL" id="KAF2860315.1"/>
    </source>
</evidence>
<proteinExistence type="predicted"/>
<organism evidence="2 3">
    <name type="scientific">Piedraia hortae CBS 480.64</name>
    <dbReference type="NCBI Taxonomy" id="1314780"/>
    <lineage>
        <taxon>Eukaryota</taxon>
        <taxon>Fungi</taxon>
        <taxon>Dikarya</taxon>
        <taxon>Ascomycota</taxon>
        <taxon>Pezizomycotina</taxon>
        <taxon>Dothideomycetes</taxon>
        <taxon>Dothideomycetidae</taxon>
        <taxon>Capnodiales</taxon>
        <taxon>Piedraiaceae</taxon>
        <taxon>Piedraia</taxon>
    </lineage>
</organism>
<feature type="compositionally biased region" description="Basic and acidic residues" evidence="1">
    <location>
        <begin position="252"/>
        <end position="271"/>
    </location>
</feature>
<protein>
    <recommendedName>
        <fullName evidence="4">RRM domain-containing protein</fullName>
    </recommendedName>
</protein>
<accession>A0A6A7C060</accession>
<dbReference type="InterPro" id="IPR012677">
    <property type="entry name" value="Nucleotide-bd_a/b_plait_sf"/>
</dbReference>
<feature type="region of interest" description="Disordered" evidence="1">
    <location>
        <begin position="183"/>
        <end position="313"/>
    </location>
</feature>
<evidence type="ECO:0008006" key="4">
    <source>
        <dbReference type="Google" id="ProtNLM"/>
    </source>
</evidence>
<dbReference type="Proteomes" id="UP000799421">
    <property type="component" value="Unassembled WGS sequence"/>
</dbReference>
<dbReference type="SUPFAM" id="SSF54928">
    <property type="entry name" value="RNA-binding domain, RBD"/>
    <property type="match status" value="1"/>
</dbReference>
<feature type="compositionally biased region" description="Low complexity" evidence="1">
    <location>
        <begin position="272"/>
        <end position="281"/>
    </location>
</feature>
<dbReference type="AlphaFoldDB" id="A0A6A7C060"/>
<dbReference type="Gene3D" id="3.30.70.330">
    <property type="match status" value="1"/>
</dbReference>
<feature type="region of interest" description="Disordered" evidence="1">
    <location>
        <begin position="29"/>
        <end position="101"/>
    </location>
</feature>